<dbReference type="Proteomes" id="UP001597090">
    <property type="component" value="Unassembled WGS sequence"/>
</dbReference>
<accession>A0ABW2YMR7</accession>
<organism evidence="1 2">
    <name type="scientific">Lysobacter koreensis</name>
    <dbReference type="NCBI Taxonomy" id="266122"/>
    <lineage>
        <taxon>Bacteria</taxon>
        <taxon>Pseudomonadati</taxon>
        <taxon>Pseudomonadota</taxon>
        <taxon>Gammaproteobacteria</taxon>
        <taxon>Lysobacterales</taxon>
        <taxon>Lysobacteraceae</taxon>
        <taxon>Lysobacter</taxon>
    </lineage>
</organism>
<gene>
    <name evidence="1" type="ORF">ACFQZQ_10245</name>
</gene>
<dbReference type="EMBL" id="JBHTIH010000004">
    <property type="protein sequence ID" value="MFD0739658.1"/>
    <property type="molecule type" value="Genomic_DNA"/>
</dbReference>
<reference evidence="2" key="1">
    <citation type="journal article" date="2019" name="Int. J. Syst. Evol. Microbiol.">
        <title>The Global Catalogue of Microorganisms (GCM) 10K type strain sequencing project: providing services to taxonomists for standard genome sequencing and annotation.</title>
        <authorList>
            <consortium name="The Broad Institute Genomics Platform"/>
            <consortium name="The Broad Institute Genome Sequencing Center for Infectious Disease"/>
            <person name="Wu L."/>
            <person name="Ma J."/>
        </authorList>
    </citation>
    <scope>NUCLEOTIDE SEQUENCE [LARGE SCALE GENOMIC DNA]</scope>
    <source>
        <strain evidence="2">CCUG 55491</strain>
    </source>
</reference>
<evidence type="ECO:0000313" key="1">
    <source>
        <dbReference type="EMBL" id="MFD0739658.1"/>
    </source>
</evidence>
<protein>
    <submittedName>
        <fullName evidence="1">Uncharacterized protein</fullName>
    </submittedName>
</protein>
<sequence length="69" mass="7290">MSIFKNILFLQGYLTDPRDADDADGTSYARGYGNRIASEKALGRLGHGHAGQRDAVAETEELCTAGGCG</sequence>
<proteinExistence type="predicted"/>
<comment type="caution">
    <text evidence="1">The sequence shown here is derived from an EMBL/GenBank/DDBJ whole genome shotgun (WGS) entry which is preliminary data.</text>
</comment>
<evidence type="ECO:0000313" key="2">
    <source>
        <dbReference type="Proteomes" id="UP001597090"/>
    </source>
</evidence>
<name>A0ABW2YMR7_9GAMM</name>
<dbReference type="RefSeq" id="WP_386812689.1">
    <property type="nucleotide sequence ID" value="NZ_JBHTIH010000004.1"/>
</dbReference>
<keyword evidence="2" id="KW-1185">Reference proteome</keyword>